<dbReference type="Pfam" id="PF08889">
    <property type="entry name" value="WbqC"/>
    <property type="match status" value="1"/>
</dbReference>
<dbReference type="EMBL" id="PDUD01000020">
    <property type="protein sequence ID" value="PHN05840.1"/>
    <property type="molecule type" value="Genomic_DNA"/>
</dbReference>
<dbReference type="RefSeq" id="WP_099150930.1">
    <property type="nucleotide sequence ID" value="NZ_PDUD01000020.1"/>
</dbReference>
<evidence type="ECO:0000313" key="1">
    <source>
        <dbReference type="EMBL" id="PHN05840.1"/>
    </source>
</evidence>
<organism evidence="1 2">
    <name type="scientific">Flavilitoribacter nigricans (strain ATCC 23147 / DSM 23189 / NBRC 102662 / NCIMB 1420 / SS-2)</name>
    <name type="common">Lewinella nigricans</name>
    <dbReference type="NCBI Taxonomy" id="1122177"/>
    <lineage>
        <taxon>Bacteria</taxon>
        <taxon>Pseudomonadati</taxon>
        <taxon>Bacteroidota</taxon>
        <taxon>Saprospiria</taxon>
        <taxon>Saprospirales</taxon>
        <taxon>Lewinellaceae</taxon>
        <taxon>Flavilitoribacter</taxon>
    </lineage>
</organism>
<proteinExistence type="predicted"/>
<dbReference type="InterPro" id="IPR014985">
    <property type="entry name" value="WbqC"/>
</dbReference>
<dbReference type="AlphaFoldDB" id="A0A2D0NBU7"/>
<evidence type="ECO:0000313" key="2">
    <source>
        <dbReference type="Proteomes" id="UP000223913"/>
    </source>
</evidence>
<keyword evidence="2" id="KW-1185">Reference proteome</keyword>
<dbReference type="Proteomes" id="UP000223913">
    <property type="component" value="Unassembled WGS sequence"/>
</dbReference>
<evidence type="ECO:0008006" key="3">
    <source>
        <dbReference type="Google" id="ProtNLM"/>
    </source>
</evidence>
<name>A0A2D0NBU7_FLAN2</name>
<comment type="caution">
    <text evidence="1">The sequence shown here is derived from an EMBL/GenBank/DDBJ whole genome shotgun (WGS) entry which is preliminary data.</text>
</comment>
<accession>A0A2D0NBU7</accession>
<sequence>MKRSALIELHYLPSIQFFSKLLAYQQIVIEEHENYQKGSYRNRCHIAGANGLQIMSIPLEKGKHQRLPIREVRIAYAQPWHIQHWRSIRSAYANAPFFPYYSEPIEALFQQRPEHLFTFNRQLFELICKQLGLGEKISYSNGYRSETDPETDDLRELVSPKDENAARDPHFAPSRYPQVFTEKHGFLPNLSILDLLFCTGPQAVEILRNSLH</sequence>
<gene>
    <name evidence="1" type="ORF">CRP01_15330</name>
</gene>
<reference evidence="1 2" key="1">
    <citation type="submission" date="2017-10" db="EMBL/GenBank/DDBJ databases">
        <title>The draft genome sequence of Lewinella nigricans NBRC 102662.</title>
        <authorList>
            <person name="Wang K."/>
        </authorList>
    </citation>
    <scope>NUCLEOTIDE SEQUENCE [LARGE SCALE GENOMIC DNA]</scope>
    <source>
        <strain evidence="1 2">NBRC 102662</strain>
    </source>
</reference>
<dbReference type="OrthoDB" id="1523452at2"/>
<protein>
    <recommendedName>
        <fullName evidence="3">WbqC family protein</fullName>
    </recommendedName>
</protein>